<keyword evidence="1 2" id="KW-0195">Cyclin</keyword>
<feature type="region of interest" description="Disordered" evidence="3">
    <location>
        <begin position="222"/>
        <end position="262"/>
    </location>
</feature>
<protein>
    <recommendedName>
        <fullName evidence="4">Cyclin-like domain-containing protein</fullName>
    </recommendedName>
</protein>
<comment type="caution">
    <text evidence="5">The sequence shown here is derived from an EMBL/GenBank/DDBJ whole genome shotgun (WGS) entry which is preliminary data.</text>
</comment>
<dbReference type="PANTHER" id="PTHR10177">
    <property type="entry name" value="CYCLINS"/>
    <property type="match status" value="1"/>
</dbReference>
<dbReference type="Gene3D" id="1.10.472.10">
    <property type="entry name" value="Cyclin-like"/>
    <property type="match status" value="2"/>
</dbReference>
<gene>
    <name evidence="5" type="ORF">C9374_004714</name>
</gene>
<dbReference type="SUPFAM" id="SSF47954">
    <property type="entry name" value="Cyclin-like"/>
    <property type="match status" value="2"/>
</dbReference>
<dbReference type="RefSeq" id="XP_044549056.1">
    <property type="nucleotide sequence ID" value="XM_044694384.1"/>
</dbReference>
<sequence length="667" mass="75885">MLSPNNTMDVSSSNHDVQSQPIVVVDEKYMAVKSHENSQNQNISAQGFVLDQHSNTNHKLSTTRTSKSAHSINSNLVIPPSTYPPTIHSQDSAADCHTPNLEPHVQLAKIVKNIQRGVKRNLLCKNPHKMKAKLLSQSRRRLGEDFLTQDSIMNDEENIVEGKGKDGQDFEERQLTVAGTGQSFCAASSSSSFESIEIDAQASDEEYSSLLMDHDNDLYSIDPERKSNKLNSISKNGSTQRVISRGSSQERFEQQQQGQMDEDQVLDPSMLLLLSRNEQDHSDVLMNDSFDLHAVDLLDPQPPLKNNARSSIFSTPSKWMNTLSLLPDKEFFEHLFTKQERFLPNSNYLEPLRESSGNHKSHVNISAKNRLTLNDWLCELVAHFTLPPEAKYFCVNVLDRALSKFAQFGTGVQDLEISTRNLQALGSCCFFITAKYFGRDDIRLMHLVGENDERAKKEIVFLERLVLDVLGFELCSVTTVDFMFLFMQLMEDYELTSVSSSMTCDMKEELSQLLFYIGDVQLLCYDLLEFKPSLLALCALVLSLHELEIDYKNLTILRILISTQLQYGTLTCSLAPSSSEESYEKNLNAFNDCLQRLKDYSMRVLRGPNSRVGIPKSKEQSYFVCQHHLKIAEKYFNWQRQQQQQEKAANGNALMLTLEEFLNWKCE</sequence>
<dbReference type="InterPro" id="IPR036915">
    <property type="entry name" value="Cyclin-like_sf"/>
</dbReference>
<dbReference type="InterPro" id="IPR004367">
    <property type="entry name" value="Cyclin_C-dom"/>
</dbReference>
<evidence type="ECO:0000256" key="3">
    <source>
        <dbReference type="SAM" id="MobiDB-lite"/>
    </source>
</evidence>
<dbReference type="Proteomes" id="UP000816034">
    <property type="component" value="Unassembled WGS sequence"/>
</dbReference>
<feature type="domain" description="Cyclin-like" evidence="4">
    <location>
        <begin position="493"/>
        <end position="599"/>
    </location>
</feature>
<evidence type="ECO:0000313" key="5">
    <source>
        <dbReference type="EMBL" id="KAG2383377.1"/>
    </source>
</evidence>
<dbReference type="InterPro" id="IPR006671">
    <property type="entry name" value="Cyclin_N"/>
</dbReference>
<feature type="domain" description="Cyclin-like" evidence="4">
    <location>
        <begin position="375"/>
        <end position="468"/>
    </location>
</feature>
<name>A0AA88GS72_NAELO</name>
<evidence type="ECO:0000256" key="1">
    <source>
        <dbReference type="ARBA" id="ARBA00023127"/>
    </source>
</evidence>
<comment type="similarity">
    <text evidence="2">Belongs to the cyclin family.</text>
</comment>
<evidence type="ECO:0000256" key="2">
    <source>
        <dbReference type="RuleBase" id="RU000383"/>
    </source>
</evidence>
<evidence type="ECO:0000259" key="4">
    <source>
        <dbReference type="SMART" id="SM00385"/>
    </source>
</evidence>
<reference evidence="5 6" key="1">
    <citation type="journal article" date="2018" name="BMC Genomics">
        <title>The genome of Naegleria lovaniensis, the basis for a comparative approach to unravel pathogenicity factors of the human pathogenic amoeba N. fowleri.</title>
        <authorList>
            <person name="Liechti N."/>
            <person name="Schurch N."/>
            <person name="Bruggmann R."/>
            <person name="Wittwer M."/>
        </authorList>
    </citation>
    <scope>NUCLEOTIDE SEQUENCE [LARGE SCALE GENOMIC DNA]</scope>
    <source>
        <strain evidence="5 6">ATCC 30569</strain>
    </source>
</reference>
<dbReference type="InterPro" id="IPR013763">
    <property type="entry name" value="Cyclin-like_dom"/>
</dbReference>
<evidence type="ECO:0000313" key="6">
    <source>
        <dbReference type="Proteomes" id="UP000816034"/>
    </source>
</evidence>
<organism evidence="5 6">
    <name type="scientific">Naegleria lovaniensis</name>
    <name type="common">Amoeba</name>
    <dbReference type="NCBI Taxonomy" id="51637"/>
    <lineage>
        <taxon>Eukaryota</taxon>
        <taxon>Discoba</taxon>
        <taxon>Heterolobosea</taxon>
        <taxon>Tetramitia</taxon>
        <taxon>Eutetramitia</taxon>
        <taxon>Vahlkampfiidae</taxon>
        <taxon>Naegleria</taxon>
    </lineage>
</organism>
<feature type="compositionally biased region" description="Polar residues" evidence="3">
    <location>
        <begin position="229"/>
        <end position="242"/>
    </location>
</feature>
<proteinExistence type="inferred from homology"/>
<dbReference type="GeneID" id="68097169"/>
<dbReference type="Pfam" id="PF02984">
    <property type="entry name" value="Cyclin_C"/>
    <property type="match status" value="1"/>
</dbReference>
<accession>A0AA88GS72</accession>
<dbReference type="AlphaFoldDB" id="A0AA88GS72"/>
<keyword evidence="6" id="KW-1185">Reference proteome</keyword>
<dbReference type="EMBL" id="PYSW02000021">
    <property type="protein sequence ID" value="KAG2383377.1"/>
    <property type="molecule type" value="Genomic_DNA"/>
</dbReference>
<dbReference type="Pfam" id="PF00134">
    <property type="entry name" value="Cyclin_N"/>
    <property type="match status" value="1"/>
</dbReference>
<dbReference type="InterPro" id="IPR039361">
    <property type="entry name" value="Cyclin"/>
</dbReference>
<dbReference type="SMART" id="SM00385">
    <property type="entry name" value="CYCLIN"/>
    <property type="match status" value="2"/>
</dbReference>